<proteinExistence type="predicted"/>
<keyword evidence="3" id="KW-1185">Reference proteome</keyword>
<feature type="transmembrane region" description="Helical" evidence="1">
    <location>
        <begin position="76"/>
        <end position="93"/>
    </location>
</feature>
<comment type="caution">
    <text evidence="2">The sequence shown here is derived from an EMBL/GenBank/DDBJ whole genome shotgun (WGS) entry which is preliminary data.</text>
</comment>
<gene>
    <name evidence="2" type="ORF">GCM10023200_48200</name>
</gene>
<keyword evidence="1" id="KW-0472">Membrane</keyword>
<accession>A0ABP9C675</accession>
<reference evidence="3" key="1">
    <citation type="journal article" date="2019" name="Int. J. Syst. Evol. Microbiol.">
        <title>The Global Catalogue of Microorganisms (GCM) 10K type strain sequencing project: providing services to taxonomists for standard genome sequencing and annotation.</title>
        <authorList>
            <consortium name="The Broad Institute Genomics Platform"/>
            <consortium name="The Broad Institute Genome Sequencing Center for Infectious Disease"/>
            <person name="Wu L."/>
            <person name="Ma J."/>
        </authorList>
    </citation>
    <scope>NUCLEOTIDE SEQUENCE [LARGE SCALE GENOMIC DNA]</scope>
    <source>
        <strain evidence="3">JCM 17979</strain>
    </source>
</reference>
<evidence type="ECO:0000313" key="2">
    <source>
        <dbReference type="EMBL" id="GAA4805181.1"/>
    </source>
</evidence>
<feature type="transmembrane region" description="Helical" evidence="1">
    <location>
        <begin position="122"/>
        <end position="140"/>
    </location>
</feature>
<organism evidence="2 3">
    <name type="scientific">Actinomycetospora chlora</name>
    <dbReference type="NCBI Taxonomy" id="663608"/>
    <lineage>
        <taxon>Bacteria</taxon>
        <taxon>Bacillati</taxon>
        <taxon>Actinomycetota</taxon>
        <taxon>Actinomycetes</taxon>
        <taxon>Pseudonocardiales</taxon>
        <taxon>Pseudonocardiaceae</taxon>
        <taxon>Actinomycetospora</taxon>
    </lineage>
</organism>
<name>A0ABP9C675_9PSEU</name>
<protein>
    <recommendedName>
        <fullName evidence="4">DUF1772 domain-containing protein</fullName>
    </recommendedName>
</protein>
<keyword evidence="1" id="KW-1133">Transmembrane helix</keyword>
<sequence>MPTLRAVATVCAGLVAGLTLAHVLERPGASALDGATWLAVQHTFYGGFGIAGGVAEVVGLLAAGTGGVLARTRWPFVLGTVGFAGTLVAYAVGNAPVNAQVALWTLATLPPEWSVLRDRWETAHAVSAGLALVALVALSWPPPRREQP</sequence>
<dbReference type="EMBL" id="BAABHO010000050">
    <property type="protein sequence ID" value="GAA4805181.1"/>
    <property type="molecule type" value="Genomic_DNA"/>
</dbReference>
<keyword evidence="1" id="KW-0812">Transmembrane</keyword>
<dbReference type="Proteomes" id="UP001500928">
    <property type="component" value="Unassembled WGS sequence"/>
</dbReference>
<evidence type="ECO:0008006" key="4">
    <source>
        <dbReference type="Google" id="ProtNLM"/>
    </source>
</evidence>
<evidence type="ECO:0000313" key="3">
    <source>
        <dbReference type="Proteomes" id="UP001500928"/>
    </source>
</evidence>
<feature type="transmembrane region" description="Helical" evidence="1">
    <location>
        <begin position="45"/>
        <end position="69"/>
    </location>
</feature>
<evidence type="ECO:0000256" key="1">
    <source>
        <dbReference type="SAM" id="Phobius"/>
    </source>
</evidence>